<organism evidence="2 3">
    <name type="scientific">Anaeramoeba flamelloides</name>
    <dbReference type="NCBI Taxonomy" id="1746091"/>
    <lineage>
        <taxon>Eukaryota</taxon>
        <taxon>Metamonada</taxon>
        <taxon>Anaeramoebidae</taxon>
        <taxon>Anaeramoeba</taxon>
    </lineage>
</organism>
<accession>A0ABQ8YRN3</accession>
<reference evidence="2" key="1">
    <citation type="submission" date="2022-08" db="EMBL/GenBank/DDBJ databases">
        <title>Novel sulfate-reducing endosymbionts in the free-living metamonad Anaeramoeba.</title>
        <authorList>
            <person name="Jerlstrom-Hultqvist J."/>
            <person name="Cepicka I."/>
            <person name="Gallot-Lavallee L."/>
            <person name="Salas-Leiva D."/>
            <person name="Curtis B.A."/>
            <person name="Zahonova K."/>
            <person name="Pipaliya S."/>
            <person name="Dacks J."/>
            <person name="Roger A.J."/>
        </authorList>
    </citation>
    <scope>NUCLEOTIDE SEQUENCE</scope>
    <source>
        <strain evidence="2">Schooner1</strain>
    </source>
</reference>
<feature type="region of interest" description="Disordered" evidence="1">
    <location>
        <begin position="425"/>
        <end position="445"/>
    </location>
</feature>
<name>A0ABQ8YRN3_9EUKA</name>
<feature type="region of interest" description="Disordered" evidence="1">
    <location>
        <begin position="360"/>
        <end position="386"/>
    </location>
</feature>
<feature type="compositionally biased region" description="Basic residues" evidence="1">
    <location>
        <begin position="301"/>
        <end position="343"/>
    </location>
</feature>
<keyword evidence="3" id="KW-1185">Reference proteome</keyword>
<feature type="compositionally biased region" description="Basic and acidic residues" evidence="1">
    <location>
        <begin position="271"/>
        <end position="290"/>
    </location>
</feature>
<comment type="caution">
    <text evidence="2">The sequence shown here is derived from an EMBL/GenBank/DDBJ whole genome shotgun (WGS) entry which is preliminary data.</text>
</comment>
<evidence type="ECO:0000313" key="3">
    <source>
        <dbReference type="Proteomes" id="UP001150062"/>
    </source>
</evidence>
<evidence type="ECO:0000256" key="1">
    <source>
        <dbReference type="SAM" id="MobiDB-lite"/>
    </source>
</evidence>
<dbReference type="Proteomes" id="UP001150062">
    <property type="component" value="Unassembled WGS sequence"/>
</dbReference>
<dbReference type="EMBL" id="JAOAOG010000127">
    <property type="protein sequence ID" value="KAJ6247094.1"/>
    <property type="molecule type" value="Genomic_DNA"/>
</dbReference>
<evidence type="ECO:0000313" key="2">
    <source>
        <dbReference type="EMBL" id="KAJ6247094.1"/>
    </source>
</evidence>
<proteinExistence type="predicted"/>
<gene>
    <name evidence="2" type="ORF">M0813_18619</name>
</gene>
<protein>
    <submittedName>
        <fullName evidence="2">Uncharacterized protein</fullName>
    </submittedName>
</protein>
<feature type="compositionally biased region" description="Basic residues" evidence="1">
    <location>
        <begin position="425"/>
        <end position="440"/>
    </location>
</feature>
<feature type="region of interest" description="Disordered" evidence="1">
    <location>
        <begin position="271"/>
        <end position="346"/>
    </location>
</feature>
<sequence length="457" mass="54770">MNLFEAYPFLTLPPPGLKIELEKELEKVLTQTFTQQKNDPFLPPPTHSNKFFDKTLFLKNSKINQEKENMKEEAKINKEKKLMMYERVKKYMTRNNISSRECAILSNIPDIINNRNGVVCIPVIEQVELYLTGKYLNHNYDQLFRRWLIHKRDSDWKESKKSLFQGKGYTRHTVNYHFEDYTSEEIRSMIKNVIEKSKKTEFKLSQSKIAAIVNLDEFWFRNVKYSMQKYLSGKSSNKDHSLDRKFFDWLSLRGKLLPPLTERYTLLDSNEKGSEEFKEQEQEQEQEKKQKQLQSQIIGKNGKKRKKGKNRKNSKIKNNNKKHKFGHRQHNHSKHKQKNHKILNKNDDLDDLVLNLRSCQRKKKKKKKKHKLQKSLKKKSKKKFTKTHSKNFVDQNFLTNLSTKEMPTLKTREIDYDSIYIKQRKRKPKKLKKKKLKKNQKSLNDKHQENCKVVFCD</sequence>